<proteinExistence type="predicted"/>
<dbReference type="OrthoDB" id="2662268at2759"/>
<protein>
    <submittedName>
        <fullName evidence="1">Uncharacterized protein</fullName>
    </submittedName>
</protein>
<dbReference type="AlphaFoldDB" id="A0A4Q9MRA9"/>
<name>A0A4Q9MRA9_9APHY</name>
<dbReference type="Proteomes" id="UP000292957">
    <property type="component" value="Unassembled WGS sequence"/>
</dbReference>
<sequence>MAGVPGFVSTAGHPTLMPGQLSNYSTLSGANTGCVLPASGKENRIPSSQRYITRADSPLSSKRVRIPTQPLTPSPGRVLTWPKMAIHFNPQEGGVYFADVDQQLVESLRSGNECVFPLVQQGRAEFRILWPGYGHMAHTYNIPTVIHGRPITRRDLARHIVAFYRQFWEEARRAQVSPGNECWAVKRFDFDELVLVSISNCDGHDAVFQAVVEVPRP</sequence>
<evidence type="ECO:0000313" key="1">
    <source>
        <dbReference type="EMBL" id="TBU28706.1"/>
    </source>
</evidence>
<reference evidence="1" key="1">
    <citation type="submission" date="2019-01" db="EMBL/GenBank/DDBJ databases">
        <title>Draft genome sequences of three monokaryotic isolates of the white-rot basidiomycete fungus Dichomitus squalens.</title>
        <authorList>
            <consortium name="DOE Joint Genome Institute"/>
            <person name="Lopez S.C."/>
            <person name="Andreopoulos B."/>
            <person name="Pangilinan J."/>
            <person name="Lipzen A."/>
            <person name="Riley R."/>
            <person name="Ahrendt S."/>
            <person name="Ng V."/>
            <person name="Barry K."/>
            <person name="Daum C."/>
            <person name="Grigoriev I.V."/>
            <person name="Hilden K.S."/>
            <person name="Makela M.R."/>
            <person name="de Vries R.P."/>
        </authorList>
    </citation>
    <scope>NUCLEOTIDE SEQUENCE [LARGE SCALE GENOMIC DNA]</scope>
    <source>
        <strain evidence="1">OM18370.1</strain>
    </source>
</reference>
<dbReference type="EMBL" id="ML143419">
    <property type="protein sequence ID" value="TBU28706.1"/>
    <property type="molecule type" value="Genomic_DNA"/>
</dbReference>
<gene>
    <name evidence="1" type="ORF">BD311DRAFT_757834</name>
</gene>
<accession>A0A4Q9MRA9</accession>
<organism evidence="1">
    <name type="scientific">Dichomitus squalens</name>
    <dbReference type="NCBI Taxonomy" id="114155"/>
    <lineage>
        <taxon>Eukaryota</taxon>
        <taxon>Fungi</taxon>
        <taxon>Dikarya</taxon>
        <taxon>Basidiomycota</taxon>
        <taxon>Agaricomycotina</taxon>
        <taxon>Agaricomycetes</taxon>
        <taxon>Polyporales</taxon>
        <taxon>Polyporaceae</taxon>
        <taxon>Dichomitus</taxon>
    </lineage>
</organism>